<dbReference type="EMBL" id="JACHWS010000006">
    <property type="protein sequence ID" value="MBB3040056.1"/>
    <property type="molecule type" value="Genomic_DNA"/>
</dbReference>
<dbReference type="PANTHER" id="PTHR43689">
    <property type="entry name" value="HYDROLASE"/>
    <property type="match status" value="1"/>
</dbReference>
<gene>
    <name evidence="2" type="ORF">FHU29_004551</name>
</gene>
<dbReference type="Proteomes" id="UP000567922">
    <property type="component" value="Unassembled WGS sequence"/>
</dbReference>
<protein>
    <submittedName>
        <fullName evidence="2">Alpha-beta hydrolase superfamily lysophospholipase</fullName>
    </submittedName>
</protein>
<name>A0A839RUZ1_9ACTN</name>
<dbReference type="AlphaFoldDB" id="A0A839RUZ1"/>
<dbReference type="SUPFAM" id="SSF53474">
    <property type="entry name" value="alpha/beta-Hydrolases"/>
    <property type="match status" value="1"/>
</dbReference>
<dbReference type="Gene3D" id="3.40.50.1820">
    <property type="entry name" value="alpha/beta hydrolase"/>
    <property type="match status" value="1"/>
</dbReference>
<dbReference type="GO" id="GO:0016787">
    <property type="term" value="F:hydrolase activity"/>
    <property type="evidence" value="ECO:0007669"/>
    <property type="project" value="UniProtKB-KW"/>
</dbReference>
<dbReference type="RefSeq" id="WP_064442644.1">
    <property type="nucleotide sequence ID" value="NZ_BDDI01000032.1"/>
</dbReference>
<organism evidence="2 3">
    <name type="scientific">Hoyosella altamirensis</name>
    <dbReference type="NCBI Taxonomy" id="616997"/>
    <lineage>
        <taxon>Bacteria</taxon>
        <taxon>Bacillati</taxon>
        <taxon>Actinomycetota</taxon>
        <taxon>Actinomycetes</taxon>
        <taxon>Mycobacteriales</taxon>
        <taxon>Hoyosellaceae</taxon>
        <taxon>Hoyosella</taxon>
    </lineage>
</organism>
<evidence type="ECO:0000313" key="3">
    <source>
        <dbReference type="Proteomes" id="UP000567922"/>
    </source>
</evidence>
<keyword evidence="2" id="KW-0378">Hydrolase</keyword>
<dbReference type="OrthoDB" id="1376138at2"/>
<comment type="caution">
    <text evidence="2">The sequence shown here is derived from an EMBL/GenBank/DDBJ whole genome shotgun (WGS) entry which is preliminary data.</text>
</comment>
<proteinExistence type="predicted"/>
<keyword evidence="3" id="KW-1185">Reference proteome</keyword>
<dbReference type="PANTHER" id="PTHR43689:SF8">
    <property type="entry name" value="ALPHA_BETA-HYDROLASES SUPERFAMILY PROTEIN"/>
    <property type="match status" value="1"/>
</dbReference>
<evidence type="ECO:0000313" key="2">
    <source>
        <dbReference type="EMBL" id="MBB3040056.1"/>
    </source>
</evidence>
<dbReference type="InterPro" id="IPR000073">
    <property type="entry name" value="AB_hydrolase_1"/>
</dbReference>
<sequence length="306" mass="32846">MDYLGYAEFLPGEYRRDSLIAPVPTWWSWRGKRVHVARAGSPDADVRVLAIHGAGGHSGLLWPFAALAAREGVEVMAVDLPLYGDTADPDPGSVRYPDWIDLLCDFVLAETASDDRPLVVFGASMGGMLAYEVAARTGAVAHVVATCLLDPEDPAARSAAARWAFMGRAAPGALRVIEPLLGRVRIPIRWAVDMNNMSLNPALSHACATDPKGGGVSVPIAFLSSFLGFRHTPPETFCAAPLTLVHPAMDRWTPAELSIRFLERIPDRTQLVLLGNCGHFPIEEPGLSQLAATLRSLLATLPGPAK</sequence>
<feature type="domain" description="AB hydrolase-1" evidence="1">
    <location>
        <begin position="48"/>
        <end position="285"/>
    </location>
</feature>
<evidence type="ECO:0000259" key="1">
    <source>
        <dbReference type="Pfam" id="PF12697"/>
    </source>
</evidence>
<accession>A0A839RUZ1</accession>
<dbReference type="Pfam" id="PF12697">
    <property type="entry name" value="Abhydrolase_6"/>
    <property type="match status" value="1"/>
</dbReference>
<reference evidence="2 3" key="1">
    <citation type="submission" date="2020-08" db="EMBL/GenBank/DDBJ databases">
        <title>Sequencing the genomes of 1000 actinobacteria strains.</title>
        <authorList>
            <person name="Klenk H.-P."/>
        </authorList>
    </citation>
    <scope>NUCLEOTIDE SEQUENCE [LARGE SCALE GENOMIC DNA]</scope>
    <source>
        <strain evidence="2 3">DSM 45258</strain>
    </source>
</reference>
<dbReference type="InterPro" id="IPR029058">
    <property type="entry name" value="AB_hydrolase_fold"/>
</dbReference>